<dbReference type="Gene3D" id="3.40.800.10">
    <property type="entry name" value="Ureohydrolase domain"/>
    <property type="match status" value="1"/>
</dbReference>
<dbReference type="CDD" id="cd09999">
    <property type="entry name" value="Arginase-like_1"/>
    <property type="match status" value="1"/>
</dbReference>
<reference evidence="6" key="1">
    <citation type="journal article" date="2015" name="Chem. Biol.">
        <title>Structure, bioactivity, and resistance mechanism of streptomonomicin, an unusual lasso Peptide from an understudied halophilic actinomycete.</title>
        <authorList>
            <person name="Metelev M."/>
            <person name="Tietz J.I."/>
            <person name="Melby J.O."/>
            <person name="Blair P.M."/>
            <person name="Zhu L."/>
            <person name="Livnat I."/>
            <person name="Severinov K."/>
            <person name="Mitchell D.A."/>
        </authorList>
    </citation>
    <scope>NUCLEOTIDE SEQUENCE [LARGE SCALE GENOMIC DNA]</scope>
    <source>
        <strain evidence="6">YIM 90003</strain>
    </source>
</reference>
<protein>
    <submittedName>
        <fullName evidence="5">Arginase</fullName>
    </submittedName>
</protein>
<sequence>MVWQREVDLVVPLWQGGDDVRVAAGAGALARLVPTHAGRLHIAVSEGARTAREGVRNLDTVAETTRHMRERLARRSPGSVLTLGGDCASDIAAVQHLARRHPGLTVYWVDAHGDLNTPAESPSGLAHGMALRTLLGEGHPELTGPAGPALAPDQVVLAGVRDLDPSERAYIAANSVTALGPAEVSAEPAGIAAGRRAGSPAYVHLDIDVCDPPEMPAVSVPAPGGPGTAAVARALAAVAAHHRVVGVAVTEYAPVIEHDEDRIRALLDGLHLLDGASD</sequence>
<evidence type="ECO:0000313" key="5">
    <source>
        <dbReference type="EMBL" id="KIH98403.1"/>
    </source>
</evidence>
<keyword evidence="6" id="KW-1185">Reference proteome</keyword>
<comment type="caution">
    <text evidence="5">The sequence shown here is derived from an EMBL/GenBank/DDBJ whole genome shotgun (WGS) entry which is preliminary data.</text>
</comment>
<gene>
    <name evidence="5" type="ORF">LP52_13270</name>
</gene>
<keyword evidence="1" id="KW-0479">Metal-binding</keyword>
<comment type="similarity">
    <text evidence="4">Belongs to the arginase family.</text>
</comment>
<evidence type="ECO:0000256" key="3">
    <source>
        <dbReference type="ARBA" id="ARBA00023211"/>
    </source>
</evidence>
<keyword evidence="3" id="KW-0464">Manganese</keyword>
<evidence type="ECO:0000256" key="2">
    <source>
        <dbReference type="ARBA" id="ARBA00022801"/>
    </source>
</evidence>
<dbReference type="GO" id="GO:0004053">
    <property type="term" value="F:arginase activity"/>
    <property type="evidence" value="ECO:0007669"/>
    <property type="project" value="TreeGrafter"/>
</dbReference>
<evidence type="ECO:0000256" key="1">
    <source>
        <dbReference type="ARBA" id="ARBA00022723"/>
    </source>
</evidence>
<dbReference type="EMBL" id="JROO01000026">
    <property type="protein sequence ID" value="KIH98403.1"/>
    <property type="molecule type" value="Genomic_DNA"/>
</dbReference>
<dbReference type="InterPro" id="IPR006035">
    <property type="entry name" value="Ureohydrolase"/>
</dbReference>
<dbReference type="Proteomes" id="UP000031675">
    <property type="component" value="Unassembled WGS sequence"/>
</dbReference>
<dbReference type="PANTHER" id="PTHR43782">
    <property type="entry name" value="ARGINASE"/>
    <property type="match status" value="1"/>
</dbReference>
<dbReference type="RefSeq" id="WP_040273732.1">
    <property type="nucleotide sequence ID" value="NZ_JROO01000026.1"/>
</dbReference>
<dbReference type="GO" id="GO:0030145">
    <property type="term" value="F:manganese ion binding"/>
    <property type="evidence" value="ECO:0007669"/>
    <property type="project" value="TreeGrafter"/>
</dbReference>
<accession>A0A0C2G559</accession>
<proteinExistence type="inferred from homology"/>
<dbReference type="SUPFAM" id="SSF52768">
    <property type="entry name" value="Arginase/deacetylase"/>
    <property type="match status" value="1"/>
</dbReference>
<organism evidence="5 6">
    <name type="scientific">Streptomonospora alba</name>
    <dbReference type="NCBI Taxonomy" id="183763"/>
    <lineage>
        <taxon>Bacteria</taxon>
        <taxon>Bacillati</taxon>
        <taxon>Actinomycetota</taxon>
        <taxon>Actinomycetes</taxon>
        <taxon>Streptosporangiales</taxon>
        <taxon>Nocardiopsidaceae</taxon>
        <taxon>Streptomonospora</taxon>
    </lineage>
</organism>
<dbReference type="STRING" id="183763.LP52_13270"/>
<dbReference type="PRINTS" id="PR00116">
    <property type="entry name" value="ARGINASE"/>
</dbReference>
<name>A0A0C2G559_9ACTN</name>
<dbReference type="Pfam" id="PF00491">
    <property type="entry name" value="Arginase"/>
    <property type="match status" value="1"/>
</dbReference>
<dbReference type="GO" id="GO:0005829">
    <property type="term" value="C:cytosol"/>
    <property type="evidence" value="ECO:0007669"/>
    <property type="project" value="TreeGrafter"/>
</dbReference>
<dbReference type="PROSITE" id="PS51409">
    <property type="entry name" value="ARGINASE_2"/>
    <property type="match status" value="1"/>
</dbReference>
<dbReference type="PANTHER" id="PTHR43782:SF3">
    <property type="entry name" value="ARGINASE"/>
    <property type="match status" value="1"/>
</dbReference>
<dbReference type="InterPro" id="IPR023696">
    <property type="entry name" value="Ureohydrolase_dom_sf"/>
</dbReference>
<keyword evidence="2" id="KW-0378">Hydrolase</keyword>
<dbReference type="AlphaFoldDB" id="A0A0C2G559"/>
<evidence type="ECO:0000313" key="6">
    <source>
        <dbReference type="Proteomes" id="UP000031675"/>
    </source>
</evidence>
<evidence type="ECO:0000256" key="4">
    <source>
        <dbReference type="PROSITE-ProRule" id="PRU00742"/>
    </source>
</evidence>
<dbReference type="OrthoDB" id="7331788at2"/>